<keyword evidence="1" id="KW-0812">Transmembrane</keyword>
<feature type="transmembrane region" description="Helical" evidence="1">
    <location>
        <begin position="24"/>
        <end position="42"/>
    </location>
</feature>
<dbReference type="RefSeq" id="WP_162389806.1">
    <property type="nucleotide sequence ID" value="NZ_CP045997.1"/>
</dbReference>
<accession>A0A6P1W1W4</accession>
<feature type="transmembrane region" description="Helical" evidence="1">
    <location>
        <begin position="118"/>
        <end position="136"/>
    </location>
</feature>
<keyword evidence="1" id="KW-1133">Transmembrane helix</keyword>
<keyword evidence="3" id="KW-1185">Reference proteome</keyword>
<organism evidence="2 3">
    <name type="scientific">Spirosoma endbachense</name>
    <dbReference type="NCBI Taxonomy" id="2666025"/>
    <lineage>
        <taxon>Bacteria</taxon>
        <taxon>Pseudomonadati</taxon>
        <taxon>Bacteroidota</taxon>
        <taxon>Cytophagia</taxon>
        <taxon>Cytophagales</taxon>
        <taxon>Cytophagaceae</taxon>
        <taxon>Spirosoma</taxon>
    </lineage>
</organism>
<evidence type="ECO:0000313" key="2">
    <source>
        <dbReference type="EMBL" id="QHV99403.1"/>
    </source>
</evidence>
<dbReference type="KEGG" id="senf:GJR95_32270"/>
<reference evidence="2 3" key="1">
    <citation type="submission" date="2019-11" db="EMBL/GenBank/DDBJ databases">
        <title>Spirosoma endbachense sp. nov., isolated from a natural salt meadow.</title>
        <authorList>
            <person name="Rojas J."/>
            <person name="Ambika Manirajan B."/>
            <person name="Ratering S."/>
            <person name="Suarez C."/>
            <person name="Geissler-Plaum R."/>
            <person name="Schnell S."/>
        </authorList>
    </citation>
    <scope>NUCLEOTIDE SEQUENCE [LARGE SCALE GENOMIC DNA]</scope>
    <source>
        <strain evidence="2 3">I-24</strain>
    </source>
</reference>
<sequence>MIIGGLLAIRFWQVNRAHINDTNWYLAAGLLDNLIGILLLLSRNNPTMNIGLTLGAWGLVVAIMQAVETMYVFIGVQSSSEVSDFSITIIHLINVLICGGIAFIVLQQPLGENSIRWSGLLFIGFSMSLLILTRCLQIDEDTH</sequence>
<protein>
    <submittedName>
        <fullName evidence="2">Uncharacterized protein</fullName>
    </submittedName>
</protein>
<dbReference type="AlphaFoldDB" id="A0A6P1W1W4"/>
<proteinExistence type="predicted"/>
<evidence type="ECO:0000313" key="3">
    <source>
        <dbReference type="Proteomes" id="UP000464577"/>
    </source>
</evidence>
<name>A0A6P1W1W4_9BACT</name>
<keyword evidence="1" id="KW-0472">Membrane</keyword>
<dbReference type="EMBL" id="CP045997">
    <property type="protein sequence ID" value="QHV99403.1"/>
    <property type="molecule type" value="Genomic_DNA"/>
</dbReference>
<feature type="transmembrane region" description="Helical" evidence="1">
    <location>
        <begin position="86"/>
        <end position="106"/>
    </location>
</feature>
<dbReference type="Proteomes" id="UP000464577">
    <property type="component" value="Chromosome"/>
</dbReference>
<gene>
    <name evidence="2" type="ORF">GJR95_32270</name>
</gene>
<evidence type="ECO:0000256" key="1">
    <source>
        <dbReference type="SAM" id="Phobius"/>
    </source>
</evidence>
<feature type="transmembrane region" description="Helical" evidence="1">
    <location>
        <begin position="54"/>
        <end position="74"/>
    </location>
</feature>